<dbReference type="EMBL" id="MKKU01000427">
    <property type="protein sequence ID" value="RNF12987.1"/>
    <property type="molecule type" value="Genomic_DNA"/>
</dbReference>
<dbReference type="RefSeq" id="XP_029226649.1">
    <property type="nucleotide sequence ID" value="XM_029373252.1"/>
</dbReference>
<comment type="similarity">
    <text evidence="1">Belongs to the DENR family.</text>
</comment>
<dbReference type="PROSITE" id="PS50296">
    <property type="entry name" value="SUI1"/>
    <property type="match status" value="1"/>
</dbReference>
<dbReference type="GO" id="GO:0001731">
    <property type="term" value="P:formation of translation preinitiation complex"/>
    <property type="evidence" value="ECO:0007669"/>
    <property type="project" value="TreeGrafter"/>
</dbReference>
<dbReference type="CDD" id="cd11607">
    <property type="entry name" value="DENR_C"/>
    <property type="match status" value="1"/>
</dbReference>
<name>A0A422P5I9_9TRYP</name>
<feature type="domain" description="SUI1" evidence="3">
    <location>
        <begin position="188"/>
        <end position="260"/>
    </location>
</feature>
<dbReference type="Gene3D" id="3.30.780.10">
    <property type="entry name" value="SUI1-like domain"/>
    <property type="match status" value="1"/>
</dbReference>
<evidence type="ECO:0000256" key="1">
    <source>
        <dbReference type="ARBA" id="ARBA00007514"/>
    </source>
</evidence>
<comment type="caution">
    <text evidence="4">The sequence shown here is derived from an EMBL/GenBank/DDBJ whole genome shotgun (WGS) entry which is preliminary data.</text>
</comment>
<gene>
    <name evidence="4" type="ORF">Tco025E_06375</name>
</gene>
<dbReference type="Proteomes" id="UP000284403">
    <property type="component" value="Unassembled WGS sequence"/>
</dbReference>
<reference evidence="4 5" key="1">
    <citation type="journal article" date="2018" name="BMC Genomics">
        <title>Genomic comparison of Trypanosoma conorhini and Trypanosoma rangeli to Trypanosoma cruzi strains of high and low virulence.</title>
        <authorList>
            <person name="Bradwell K.R."/>
            <person name="Koparde V.N."/>
            <person name="Matveyev A.V."/>
            <person name="Serrano M.G."/>
            <person name="Alves J.M."/>
            <person name="Parikh H."/>
            <person name="Huang B."/>
            <person name="Lee V."/>
            <person name="Espinosa-Alvarez O."/>
            <person name="Ortiz P.A."/>
            <person name="Costa-Martins A.G."/>
            <person name="Teixeira M.M."/>
            <person name="Buck G.A."/>
        </authorList>
    </citation>
    <scope>NUCLEOTIDE SEQUENCE [LARGE SCALE GENOMIC DNA]</scope>
    <source>
        <strain evidence="4 5">025E</strain>
    </source>
</reference>
<dbReference type="InterPro" id="IPR050318">
    <property type="entry name" value="DENR/SUI1_TIF"/>
</dbReference>
<dbReference type="Pfam" id="PF01253">
    <property type="entry name" value="SUI1"/>
    <property type="match status" value="1"/>
</dbReference>
<accession>A0A422P5I9</accession>
<protein>
    <recommendedName>
        <fullName evidence="3">SUI1 domain-containing protein</fullName>
    </recommendedName>
</protein>
<evidence type="ECO:0000313" key="4">
    <source>
        <dbReference type="EMBL" id="RNF12987.1"/>
    </source>
</evidence>
<dbReference type="InterPro" id="IPR001950">
    <property type="entry name" value="SUI1"/>
</dbReference>
<organism evidence="4 5">
    <name type="scientific">Trypanosoma conorhini</name>
    <dbReference type="NCBI Taxonomy" id="83891"/>
    <lineage>
        <taxon>Eukaryota</taxon>
        <taxon>Discoba</taxon>
        <taxon>Euglenozoa</taxon>
        <taxon>Kinetoplastea</taxon>
        <taxon>Metakinetoplastina</taxon>
        <taxon>Trypanosomatida</taxon>
        <taxon>Trypanosomatidae</taxon>
        <taxon>Trypanosoma</taxon>
    </lineage>
</organism>
<proteinExistence type="inferred from homology"/>
<dbReference type="InterPro" id="IPR036877">
    <property type="entry name" value="SUI1_dom_sf"/>
</dbReference>
<dbReference type="AlphaFoldDB" id="A0A422P5I9"/>
<dbReference type="Pfam" id="PF21023">
    <property type="entry name" value="DENR_N"/>
    <property type="match status" value="1"/>
</dbReference>
<evidence type="ECO:0000256" key="2">
    <source>
        <dbReference type="SAM" id="MobiDB-lite"/>
    </source>
</evidence>
<sequence>MGRNKKGKPTAAHEAEEVLSEASSAHSDAASAEEQPVAKAKVYHGNKLGRTAGGKAKKEGQAQPPPRTAAQGSSTEKDKAAEGVGANRKAEGNAVDLAAGLPEQLEEDLAVSRFEPVEVLYCPICTFPAEMCEYSGMYEQCRPWLLEHAKELAEAEERGRKRRALTERERLERLVQGRGTKKAIERIVLLELAQRKGRKMTTSVKGLDLFGFNLKDVSREWKKLFSCGAGVTSSEESKQSSIDIQGNVVAQLIELLPERYNIPKAAIYQMEEKKKVKCYSEAK</sequence>
<feature type="compositionally biased region" description="Low complexity" evidence="2">
    <location>
        <begin position="20"/>
        <end position="34"/>
    </location>
</feature>
<dbReference type="InterPro" id="IPR048517">
    <property type="entry name" value="DENR_N"/>
</dbReference>
<dbReference type="GO" id="GO:0002188">
    <property type="term" value="P:translation reinitiation"/>
    <property type="evidence" value="ECO:0007669"/>
    <property type="project" value="TreeGrafter"/>
</dbReference>
<dbReference type="PANTHER" id="PTHR12789">
    <property type="entry name" value="DENSITY-REGULATED PROTEIN HOMOLOG"/>
    <property type="match status" value="1"/>
</dbReference>
<dbReference type="GeneID" id="40319986"/>
<dbReference type="GO" id="GO:0003729">
    <property type="term" value="F:mRNA binding"/>
    <property type="evidence" value="ECO:0007669"/>
    <property type="project" value="TreeGrafter"/>
</dbReference>
<dbReference type="GO" id="GO:0003743">
    <property type="term" value="F:translation initiation factor activity"/>
    <property type="evidence" value="ECO:0007669"/>
    <property type="project" value="InterPro"/>
</dbReference>
<feature type="region of interest" description="Disordered" evidence="2">
    <location>
        <begin position="1"/>
        <end position="88"/>
    </location>
</feature>
<evidence type="ECO:0000313" key="5">
    <source>
        <dbReference type="Proteomes" id="UP000284403"/>
    </source>
</evidence>
<evidence type="ECO:0000259" key="3">
    <source>
        <dbReference type="PROSITE" id="PS50296"/>
    </source>
</evidence>
<dbReference type="InterPro" id="IPR046447">
    <property type="entry name" value="DENR_C"/>
</dbReference>
<keyword evidence="5" id="KW-1185">Reference proteome</keyword>
<dbReference type="OrthoDB" id="277199at2759"/>
<dbReference type="SUPFAM" id="SSF55159">
    <property type="entry name" value="eIF1-like"/>
    <property type="match status" value="1"/>
</dbReference>
<dbReference type="PANTHER" id="PTHR12789:SF0">
    <property type="entry name" value="DENSITY-REGULATED PROTEIN"/>
    <property type="match status" value="1"/>
</dbReference>